<keyword evidence="2" id="KW-1185">Reference proteome</keyword>
<reference evidence="1 2" key="1">
    <citation type="journal article" date="2019" name="Plant Biotechnol. J.">
        <title>The red bayberry genome and genetic basis of sex determination.</title>
        <authorList>
            <person name="Jia H.M."/>
            <person name="Jia H.J."/>
            <person name="Cai Q.L."/>
            <person name="Wang Y."/>
            <person name="Zhao H.B."/>
            <person name="Yang W.F."/>
            <person name="Wang G.Y."/>
            <person name="Li Y.H."/>
            <person name="Zhan D.L."/>
            <person name="Shen Y.T."/>
            <person name="Niu Q.F."/>
            <person name="Chang L."/>
            <person name="Qiu J."/>
            <person name="Zhao L."/>
            <person name="Xie H.B."/>
            <person name="Fu W.Y."/>
            <person name="Jin J."/>
            <person name="Li X.W."/>
            <person name="Jiao Y."/>
            <person name="Zhou C.C."/>
            <person name="Tu T."/>
            <person name="Chai C.Y."/>
            <person name="Gao J.L."/>
            <person name="Fan L.J."/>
            <person name="van de Weg E."/>
            <person name="Wang J.Y."/>
            <person name="Gao Z.S."/>
        </authorList>
    </citation>
    <scope>NUCLEOTIDE SEQUENCE [LARGE SCALE GENOMIC DNA]</scope>
    <source>
        <tissue evidence="1">Leaves</tissue>
    </source>
</reference>
<protein>
    <submittedName>
        <fullName evidence="1">Uncharacterized protein</fullName>
    </submittedName>
</protein>
<dbReference type="OrthoDB" id="5989141at2759"/>
<evidence type="ECO:0000313" key="1">
    <source>
        <dbReference type="EMBL" id="KAB1224399.1"/>
    </source>
</evidence>
<organism evidence="1 2">
    <name type="scientific">Morella rubra</name>
    <name type="common">Chinese bayberry</name>
    <dbReference type="NCBI Taxonomy" id="262757"/>
    <lineage>
        <taxon>Eukaryota</taxon>
        <taxon>Viridiplantae</taxon>
        <taxon>Streptophyta</taxon>
        <taxon>Embryophyta</taxon>
        <taxon>Tracheophyta</taxon>
        <taxon>Spermatophyta</taxon>
        <taxon>Magnoliopsida</taxon>
        <taxon>eudicotyledons</taxon>
        <taxon>Gunneridae</taxon>
        <taxon>Pentapetalae</taxon>
        <taxon>rosids</taxon>
        <taxon>fabids</taxon>
        <taxon>Fagales</taxon>
        <taxon>Myricaceae</taxon>
        <taxon>Morella</taxon>
    </lineage>
</organism>
<gene>
    <name evidence="1" type="ORF">CJ030_MR2G019392</name>
</gene>
<sequence length="138" mass="16012">MEMGAPAVPPPWVAQLFADLNSSVGSTVKATLQPVERQMQSLEEQLKELWTTFDGECTVTMLRNKSVVAHMADVNEQLEEIKKTLDDFKTEADPQRIPEIFLMTWPLSVMLFDVDEFLCYFFISIWDIHFDLWFYLSV</sequence>
<dbReference type="Proteomes" id="UP000516437">
    <property type="component" value="Chromosome 2"/>
</dbReference>
<name>A0A6A1WGF9_9ROSI</name>
<evidence type="ECO:0000313" key="2">
    <source>
        <dbReference type="Proteomes" id="UP000516437"/>
    </source>
</evidence>
<accession>A0A6A1WGF9</accession>
<dbReference type="EMBL" id="RXIC02000020">
    <property type="protein sequence ID" value="KAB1224399.1"/>
    <property type="molecule type" value="Genomic_DNA"/>
</dbReference>
<comment type="caution">
    <text evidence="1">The sequence shown here is derived from an EMBL/GenBank/DDBJ whole genome shotgun (WGS) entry which is preliminary data.</text>
</comment>
<proteinExistence type="predicted"/>
<dbReference type="AlphaFoldDB" id="A0A6A1WGF9"/>